<reference evidence="2 3" key="1">
    <citation type="submission" date="2015-07" db="EMBL/GenBank/DDBJ databases">
        <title>Comparative genomics of the Sigatoka disease complex on banana suggests a link between parallel evolutionary changes in Pseudocercospora fijiensis and Pseudocercospora eumusae and increased virulence on the banana host.</title>
        <authorList>
            <person name="Chang T.-C."/>
            <person name="Salvucci A."/>
            <person name="Crous P.W."/>
            <person name="Stergiopoulos I."/>
        </authorList>
    </citation>
    <scope>NUCLEOTIDE SEQUENCE [LARGE SCALE GENOMIC DNA]</scope>
    <source>
        <strain evidence="2 3">CBS 116634</strain>
    </source>
</reference>
<dbReference type="EMBL" id="LFZO01000804">
    <property type="protein sequence ID" value="KXS97057.1"/>
    <property type="molecule type" value="Genomic_DNA"/>
</dbReference>
<evidence type="ECO:0000256" key="1">
    <source>
        <dbReference type="SAM" id="MobiDB-lite"/>
    </source>
</evidence>
<sequence>MTNKRVRDGDDDIEEPCSTKRARCLDMRSVPPSPTDRINLDTFQHAQLDLDKADARLTEHRWLQQFMDEVRSEGESSMGDDEIARLADWNWDGRSAWRYDDSDDEVKDDQRDTPATQYDEQPGEFVKDMDQDVWLDHTARADGEHESTEANHPRLRGRKTQDGPSSNVEPAESRSKDSFARICAGRCSLAMLKEIAYLYR</sequence>
<feature type="compositionally biased region" description="Basic and acidic residues" evidence="1">
    <location>
        <begin position="125"/>
        <end position="152"/>
    </location>
</feature>
<keyword evidence="3" id="KW-1185">Reference proteome</keyword>
<dbReference type="Proteomes" id="UP000073492">
    <property type="component" value="Unassembled WGS sequence"/>
</dbReference>
<name>A0A139H3M2_9PEZI</name>
<organism evidence="2 3">
    <name type="scientific">Pseudocercospora musae</name>
    <dbReference type="NCBI Taxonomy" id="113226"/>
    <lineage>
        <taxon>Eukaryota</taxon>
        <taxon>Fungi</taxon>
        <taxon>Dikarya</taxon>
        <taxon>Ascomycota</taxon>
        <taxon>Pezizomycotina</taxon>
        <taxon>Dothideomycetes</taxon>
        <taxon>Dothideomycetidae</taxon>
        <taxon>Mycosphaerellales</taxon>
        <taxon>Mycosphaerellaceae</taxon>
        <taxon>Pseudocercospora</taxon>
    </lineage>
</organism>
<feature type="region of interest" description="Disordered" evidence="1">
    <location>
        <begin position="99"/>
        <end position="177"/>
    </location>
</feature>
<evidence type="ECO:0000313" key="2">
    <source>
        <dbReference type="EMBL" id="KXS97057.1"/>
    </source>
</evidence>
<accession>A0A139H3M2</accession>
<dbReference type="AlphaFoldDB" id="A0A139H3M2"/>
<comment type="caution">
    <text evidence="2">The sequence shown here is derived from an EMBL/GenBank/DDBJ whole genome shotgun (WGS) entry which is preliminary data.</text>
</comment>
<evidence type="ECO:0000313" key="3">
    <source>
        <dbReference type="Proteomes" id="UP000073492"/>
    </source>
</evidence>
<proteinExistence type="predicted"/>
<protein>
    <submittedName>
        <fullName evidence="2">Uncharacterized protein</fullName>
    </submittedName>
</protein>
<gene>
    <name evidence="2" type="ORF">AC579_7593</name>
</gene>